<keyword evidence="3" id="KW-1185">Reference proteome</keyword>
<dbReference type="InterPro" id="IPR006674">
    <property type="entry name" value="HD_domain"/>
</dbReference>
<reference evidence="2" key="1">
    <citation type="journal article" date="2014" name="Int. J. Syst. Evol. Microbiol.">
        <title>Complete genome sequence of Corynebacterium casei LMG S-19264T (=DSM 44701T), isolated from a smear-ripened cheese.</title>
        <authorList>
            <consortium name="US DOE Joint Genome Institute (JGI-PGF)"/>
            <person name="Walter F."/>
            <person name="Albersmeier A."/>
            <person name="Kalinowski J."/>
            <person name="Ruckert C."/>
        </authorList>
    </citation>
    <scope>NUCLEOTIDE SEQUENCE</scope>
    <source>
        <strain evidence="2">JCM 13064</strain>
    </source>
</reference>
<protein>
    <submittedName>
        <fullName evidence="2">Cyanamide hydratase</fullName>
    </submittedName>
</protein>
<sequence length="202" mass="21756">MRLDEIPVPGTPAAGAAREVAAAYCSPALLNHSVRSYLWGASYGTLNGIAYDAELLYVSALLHDIGLVKEFDSHTVPFEDAGGHVAWVLGAGAGWPAERRTRALEVIVRHMWDEVDPAQDPEGHLLEVATSLDISGRRPDAWPAELRAEVIARYPRLDLAAEFTACFEDQAARKPDTTAARAVRSGIAGRLAANPLEAHDPV</sequence>
<dbReference type="Pfam" id="PF01966">
    <property type="entry name" value="HD"/>
    <property type="match status" value="1"/>
</dbReference>
<dbReference type="PANTHER" id="PTHR35569">
    <property type="entry name" value="CYANAMIDE HYDRATASE DDI2-RELATED"/>
    <property type="match status" value="1"/>
</dbReference>
<dbReference type="EMBL" id="BMNT01000033">
    <property type="protein sequence ID" value="GGL05514.1"/>
    <property type="molecule type" value="Genomic_DNA"/>
</dbReference>
<evidence type="ECO:0000313" key="2">
    <source>
        <dbReference type="EMBL" id="GGL05514.1"/>
    </source>
</evidence>
<feature type="domain" description="HD/PDEase" evidence="1">
    <location>
        <begin position="25"/>
        <end position="144"/>
    </location>
</feature>
<organism evidence="2 3">
    <name type="scientific">Sphaerisporangium melleum</name>
    <dbReference type="NCBI Taxonomy" id="321316"/>
    <lineage>
        <taxon>Bacteria</taxon>
        <taxon>Bacillati</taxon>
        <taxon>Actinomycetota</taxon>
        <taxon>Actinomycetes</taxon>
        <taxon>Streptosporangiales</taxon>
        <taxon>Streptosporangiaceae</taxon>
        <taxon>Sphaerisporangium</taxon>
    </lineage>
</organism>
<dbReference type="RefSeq" id="WP_189165900.1">
    <property type="nucleotide sequence ID" value="NZ_BMNT01000033.1"/>
</dbReference>
<dbReference type="InterPro" id="IPR003607">
    <property type="entry name" value="HD/PDEase_dom"/>
</dbReference>
<accession>A0A917RFH4</accession>
<dbReference type="Gene3D" id="1.10.3210.10">
    <property type="entry name" value="Hypothetical protein af1432"/>
    <property type="match status" value="1"/>
</dbReference>
<dbReference type="Proteomes" id="UP000645217">
    <property type="component" value="Unassembled WGS sequence"/>
</dbReference>
<name>A0A917RFH4_9ACTN</name>
<dbReference type="SUPFAM" id="SSF109604">
    <property type="entry name" value="HD-domain/PDEase-like"/>
    <property type="match status" value="1"/>
</dbReference>
<dbReference type="SMART" id="SM00471">
    <property type="entry name" value="HDc"/>
    <property type="match status" value="1"/>
</dbReference>
<dbReference type="PANTHER" id="PTHR35569:SF1">
    <property type="entry name" value="CYANAMIDE HYDRATASE DDI2-RELATED"/>
    <property type="match status" value="1"/>
</dbReference>
<comment type="caution">
    <text evidence="2">The sequence shown here is derived from an EMBL/GenBank/DDBJ whole genome shotgun (WGS) entry which is preliminary data.</text>
</comment>
<dbReference type="AlphaFoldDB" id="A0A917RFH4"/>
<proteinExistence type="predicted"/>
<evidence type="ECO:0000259" key="1">
    <source>
        <dbReference type="SMART" id="SM00471"/>
    </source>
</evidence>
<reference evidence="2" key="2">
    <citation type="submission" date="2020-09" db="EMBL/GenBank/DDBJ databases">
        <authorList>
            <person name="Sun Q."/>
            <person name="Ohkuma M."/>
        </authorList>
    </citation>
    <scope>NUCLEOTIDE SEQUENCE</scope>
    <source>
        <strain evidence="2">JCM 13064</strain>
    </source>
</reference>
<evidence type="ECO:0000313" key="3">
    <source>
        <dbReference type="Proteomes" id="UP000645217"/>
    </source>
</evidence>
<gene>
    <name evidence="2" type="ORF">GCM10007964_54660</name>
</gene>